<dbReference type="NCBIfam" id="TIGR02729">
    <property type="entry name" value="Obg_CgtA"/>
    <property type="match status" value="1"/>
</dbReference>
<evidence type="ECO:0000256" key="7">
    <source>
        <dbReference type="ARBA" id="ARBA00022842"/>
    </source>
</evidence>
<dbReference type="InterPro" id="IPR006073">
    <property type="entry name" value="GTP-bd"/>
</dbReference>
<feature type="binding site" evidence="9">
    <location>
        <begin position="281"/>
        <end position="284"/>
    </location>
    <ligand>
        <name>GTP</name>
        <dbReference type="ChEBI" id="CHEBI:37565"/>
    </ligand>
</feature>
<dbReference type="RefSeq" id="WP_094208314.1">
    <property type="nucleotide sequence ID" value="NZ_NDYE01000006.1"/>
</dbReference>
<dbReference type="Pfam" id="PF01018">
    <property type="entry name" value="GTP1_OBG"/>
    <property type="match status" value="1"/>
</dbReference>
<dbReference type="SUPFAM" id="SSF102741">
    <property type="entry name" value="Obg GTP-binding protein C-terminal domain"/>
    <property type="match status" value="1"/>
</dbReference>
<dbReference type="InterPro" id="IPR036346">
    <property type="entry name" value="GTP-bd_prot_GTP1/OBG_C_sf"/>
</dbReference>
<feature type="binding site" evidence="9">
    <location>
        <begin position="190"/>
        <end position="194"/>
    </location>
    <ligand>
        <name>GTP</name>
        <dbReference type="ChEBI" id="CHEBI:37565"/>
    </ligand>
</feature>
<dbReference type="InterPro" id="IPR006074">
    <property type="entry name" value="GTP1-OBG_CS"/>
</dbReference>
<dbReference type="Proteomes" id="UP000215546">
    <property type="component" value="Unassembled WGS sequence"/>
</dbReference>
<feature type="domain" description="OBG-type G" evidence="10">
    <location>
        <begin position="159"/>
        <end position="328"/>
    </location>
</feature>
<evidence type="ECO:0000256" key="1">
    <source>
        <dbReference type="ARBA" id="ARBA00001946"/>
    </source>
</evidence>
<evidence type="ECO:0000256" key="3">
    <source>
        <dbReference type="ARBA" id="ARBA00022490"/>
    </source>
</evidence>
<dbReference type="CDD" id="cd01898">
    <property type="entry name" value="Obg"/>
    <property type="match status" value="1"/>
</dbReference>
<keyword evidence="8 9" id="KW-0342">GTP-binding</keyword>
<dbReference type="Gene3D" id="2.70.210.12">
    <property type="entry name" value="GTP1/OBG domain"/>
    <property type="match status" value="1"/>
</dbReference>
<comment type="subunit">
    <text evidence="9">Monomer.</text>
</comment>
<organism evidence="13 14">
    <name type="scientific">Finegoldia magna</name>
    <name type="common">Peptostreptococcus magnus</name>
    <dbReference type="NCBI Taxonomy" id="1260"/>
    <lineage>
        <taxon>Bacteria</taxon>
        <taxon>Bacillati</taxon>
        <taxon>Bacillota</taxon>
        <taxon>Tissierellia</taxon>
        <taxon>Tissierellales</taxon>
        <taxon>Peptoniphilaceae</taxon>
        <taxon>Finegoldia</taxon>
    </lineage>
</organism>
<dbReference type="PROSITE" id="PS51710">
    <property type="entry name" value="G_OBG"/>
    <property type="match status" value="1"/>
</dbReference>
<dbReference type="PANTHER" id="PTHR11702">
    <property type="entry name" value="DEVELOPMENTALLY REGULATED GTP-BINDING PROTEIN-RELATED"/>
    <property type="match status" value="1"/>
</dbReference>
<keyword evidence="5 9" id="KW-0547">Nucleotide-binding</keyword>
<comment type="subcellular location">
    <subcellularLocation>
        <location evidence="9">Cytoplasm</location>
    </subcellularLocation>
</comment>
<dbReference type="Gene3D" id="3.30.300.350">
    <property type="entry name" value="GTP-binding protein OBG, C-terminal domain"/>
    <property type="match status" value="1"/>
</dbReference>
<evidence type="ECO:0000313" key="14">
    <source>
        <dbReference type="Proteomes" id="UP000215546"/>
    </source>
</evidence>
<comment type="function">
    <text evidence="9">An essential GTPase which binds GTP, GDP and possibly (p)ppGpp with moderate affinity, with high nucleotide exchange rates and a fairly low GTP hydrolysis rate. Plays a role in control of the cell cycle, stress response, ribosome biogenesis and in those bacteria that undergo differentiation, in morphogenesis control.</text>
</comment>
<evidence type="ECO:0000256" key="5">
    <source>
        <dbReference type="ARBA" id="ARBA00022741"/>
    </source>
</evidence>
<dbReference type="InterPro" id="IPR027417">
    <property type="entry name" value="P-loop_NTPase"/>
</dbReference>
<comment type="cofactor">
    <cofactor evidence="1 9">
        <name>Mg(2+)</name>
        <dbReference type="ChEBI" id="CHEBI:18420"/>
    </cofactor>
</comment>
<comment type="similarity">
    <text evidence="2 9">Belongs to the TRAFAC class OBG-HflX-like GTPase superfamily. OBG GTPase family.</text>
</comment>
<proteinExistence type="inferred from homology"/>
<dbReference type="NCBIfam" id="NF008955">
    <property type="entry name" value="PRK12297.1"/>
    <property type="match status" value="1"/>
</dbReference>
<dbReference type="InterPro" id="IPR014100">
    <property type="entry name" value="GTP-bd_Obg/CgtA"/>
</dbReference>
<protein>
    <recommendedName>
        <fullName evidence="9">GTPase Obg</fullName>
        <ecNumber evidence="9">3.6.5.-</ecNumber>
    </recommendedName>
    <alternativeName>
        <fullName evidence="9">GTP-binding protein Obg</fullName>
    </alternativeName>
</protein>
<dbReference type="PANTHER" id="PTHR11702:SF31">
    <property type="entry name" value="MITOCHONDRIAL RIBOSOME-ASSOCIATED GTPASE 2"/>
    <property type="match status" value="1"/>
</dbReference>
<dbReference type="PROSITE" id="PS51881">
    <property type="entry name" value="OCT"/>
    <property type="match status" value="1"/>
</dbReference>
<dbReference type="EMBL" id="NDYE01000006">
    <property type="protein sequence ID" value="OXZ33443.1"/>
    <property type="molecule type" value="Genomic_DNA"/>
</dbReference>
<feature type="domain" description="OCT" evidence="11">
    <location>
        <begin position="344"/>
        <end position="421"/>
    </location>
</feature>
<keyword evidence="4 9" id="KW-0479">Metal-binding</keyword>
<dbReference type="InterPro" id="IPR005225">
    <property type="entry name" value="Small_GTP-bd"/>
</dbReference>
<dbReference type="GO" id="GO:0042254">
    <property type="term" value="P:ribosome biogenesis"/>
    <property type="evidence" value="ECO:0007669"/>
    <property type="project" value="UniProtKB-UniRule"/>
</dbReference>
<accession>A0A233VM24</accession>
<dbReference type="GO" id="GO:0005525">
    <property type="term" value="F:GTP binding"/>
    <property type="evidence" value="ECO:0007669"/>
    <property type="project" value="UniProtKB-UniRule"/>
</dbReference>
<feature type="binding site" evidence="9">
    <location>
        <begin position="165"/>
        <end position="172"/>
    </location>
    <ligand>
        <name>GTP</name>
        <dbReference type="ChEBI" id="CHEBI:37565"/>
    </ligand>
</feature>
<dbReference type="InterPro" id="IPR036726">
    <property type="entry name" value="GTP1_OBG_dom_sf"/>
</dbReference>
<keyword evidence="6 9" id="KW-0378">Hydrolase</keyword>
<dbReference type="EC" id="3.6.5.-" evidence="9"/>
<dbReference type="NCBIfam" id="NF008954">
    <property type="entry name" value="PRK12296.1"/>
    <property type="match status" value="1"/>
</dbReference>
<dbReference type="InterPro" id="IPR015349">
    <property type="entry name" value="OCT_dom"/>
</dbReference>
<dbReference type="AlphaFoldDB" id="A0A233VM24"/>
<dbReference type="SUPFAM" id="SSF52540">
    <property type="entry name" value="P-loop containing nucleoside triphosphate hydrolases"/>
    <property type="match status" value="1"/>
</dbReference>
<evidence type="ECO:0000313" key="13">
    <source>
        <dbReference type="EMBL" id="OXZ33443.1"/>
    </source>
</evidence>
<dbReference type="PIRSF" id="PIRSF002401">
    <property type="entry name" value="GTP_bd_Obg/CgtA"/>
    <property type="match status" value="1"/>
</dbReference>
<dbReference type="GO" id="GO:0000287">
    <property type="term" value="F:magnesium ion binding"/>
    <property type="evidence" value="ECO:0007669"/>
    <property type="project" value="InterPro"/>
</dbReference>
<dbReference type="NCBIfam" id="NF008956">
    <property type="entry name" value="PRK12299.1"/>
    <property type="match status" value="1"/>
</dbReference>
<evidence type="ECO:0000259" key="10">
    <source>
        <dbReference type="PROSITE" id="PS51710"/>
    </source>
</evidence>
<feature type="binding site" evidence="9">
    <location>
        <position position="192"/>
    </location>
    <ligand>
        <name>Mg(2+)</name>
        <dbReference type="ChEBI" id="CHEBI:18420"/>
    </ligand>
</feature>
<reference evidence="14" key="1">
    <citation type="submission" date="2017-04" db="EMBL/GenBank/DDBJ databases">
        <title>Finegoldia magna isolated from orthopedic joint implant-associated infections.</title>
        <authorList>
            <person name="Bjorklund S."/>
            <person name="Bruggemann H."/>
            <person name="Jensen A."/>
            <person name="Hellmark B."/>
            <person name="Soderquist B."/>
        </authorList>
    </citation>
    <scope>NUCLEOTIDE SEQUENCE [LARGE SCALE GENOMIC DNA]</scope>
    <source>
        <strain evidence="14">12T273</strain>
    </source>
</reference>
<evidence type="ECO:0000256" key="9">
    <source>
        <dbReference type="HAMAP-Rule" id="MF_01454"/>
    </source>
</evidence>
<feature type="binding site" evidence="9">
    <location>
        <position position="172"/>
    </location>
    <ligand>
        <name>Mg(2+)</name>
        <dbReference type="ChEBI" id="CHEBI:18420"/>
    </ligand>
</feature>
<evidence type="ECO:0000259" key="12">
    <source>
        <dbReference type="PROSITE" id="PS51883"/>
    </source>
</evidence>
<dbReference type="InterPro" id="IPR045086">
    <property type="entry name" value="OBG_GTPase"/>
</dbReference>
<feature type="binding site" evidence="9">
    <location>
        <begin position="309"/>
        <end position="311"/>
    </location>
    <ligand>
        <name>GTP</name>
        <dbReference type="ChEBI" id="CHEBI:37565"/>
    </ligand>
</feature>
<evidence type="ECO:0000256" key="8">
    <source>
        <dbReference type="ARBA" id="ARBA00023134"/>
    </source>
</evidence>
<dbReference type="InterPro" id="IPR006169">
    <property type="entry name" value="GTP1_OBG_dom"/>
</dbReference>
<evidence type="ECO:0000256" key="6">
    <source>
        <dbReference type="ARBA" id="ARBA00022801"/>
    </source>
</evidence>
<feature type="binding site" evidence="9">
    <location>
        <begin position="211"/>
        <end position="214"/>
    </location>
    <ligand>
        <name>GTP</name>
        <dbReference type="ChEBI" id="CHEBI:37565"/>
    </ligand>
</feature>
<gene>
    <name evidence="9" type="primary">obg</name>
    <name evidence="13" type="ORF">B9N55_03485</name>
</gene>
<name>A0A233VM24_FINMA</name>
<dbReference type="HAMAP" id="MF_01454">
    <property type="entry name" value="GTPase_Obg"/>
    <property type="match status" value="1"/>
</dbReference>
<dbReference type="PRINTS" id="PR00326">
    <property type="entry name" value="GTP1OBG"/>
</dbReference>
<dbReference type="NCBIfam" id="TIGR00231">
    <property type="entry name" value="small_GTP"/>
    <property type="match status" value="1"/>
</dbReference>
<dbReference type="InterPro" id="IPR031167">
    <property type="entry name" value="G_OBG"/>
</dbReference>
<dbReference type="GO" id="GO:0005737">
    <property type="term" value="C:cytoplasm"/>
    <property type="evidence" value="ECO:0007669"/>
    <property type="project" value="UniProtKB-SubCell"/>
</dbReference>
<dbReference type="GO" id="GO:0003924">
    <property type="term" value="F:GTPase activity"/>
    <property type="evidence" value="ECO:0007669"/>
    <property type="project" value="UniProtKB-UniRule"/>
</dbReference>
<keyword evidence="3 9" id="KW-0963">Cytoplasm</keyword>
<evidence type="ECO:0000256" key="4">
    <source>
        <dbReference type="ARBA" id="ARBA00022723"/>
    </source>
</evidence>
<evidence type="ECO:0000256" key="2">
    <source>
        <dbReference type="ARBA" id="ARBA00007699"/>
    </source>
</evidence>
<keyword evidence="7 9" id="KW-0460">Magnesium</keyword>
<dbReference type="FunFam" id="2.70.210.12:FF:000001">
    <property type="entry name" value="GTPase Obg"/>
    <property type="match status" value="1"/>
</dbReference>
<comment type="caution">
    <text evidence="13">The sequence shown here is derived from an EMBL/GenBank/DDBJ whole genome shotgun (WGS) entry which is preliminary data.</text>
</comment>
<dbReference type="PROSITE" id="PS00905">
    <property type="entry name" value="GTP1_OBG"/>
    <property type="match status" value="1"/>
</dbReference>
<feature type="domain" description="Obg" evidence="12">
    <location>
        <begin position="1"/>
        <end position="158"/>
    </location>
</feature>
<sequence>MFIDVAKIELKAGKGGDGSVAFRREKYEPSGGPAGGDGGDGGSIIIVADKDIKTLMDYSYKSIYKAENGGDGRNKKQFGKKGEDLILKVPVGTLIKDYDTDTVIYDVKHDKEEFVICKGGKGGKGNVHFKSSIRQAPRFAEPGTKGEEKIIKLELKLLADVGLIGLPNVGKSTLLSIMSNARPKIANYHFTTLEPNLGVCKVGEKSFVLADIPGLIEGASEGLGLGHDFLKHIERTKILVHVLDISGSEGRNPIEDFELINSELASYNIKLNDKKMLVVLNKTDLGAEDNIKEFREKYSDKVDEIVEISAATTENVDKLMYLIADTLDSIEDDYSTLDEQYVYFEEEKEPDFKVRKENENYIVEGPLIENLIYRTNFEVYESVNHLQKVLEDKGVIQQLKDLGIQDGDNVIIGDVEFDFYE</sequence>
<dbReference type="Pfam" id="PF09269">
    <property type="entry name" value="DUF1967"/>
    <property type="match status" value="1"/>
</dbReference>
<dbReference type="Pfam" id="PF01926">
    <property type="entry name" value="MMR_HSR1"/>
    <property type="match status" value="1"/>
</dbReference>
<evidence type="ECO:0000259" key="11">
    <source>
        <dbReference type="PROSITE" id="PS51881"/>
    </source>
</evidence>
<dbReference type="NCBIfam" id="TIGR03595">
    <property type="entry name" value="Obg_CgtA_exten"/>
    <property type="match status" value="1"/>
</dbReference>
<dbReference type="SUPFAM" id="SSF82051">
    <property type="entry name" value="Obg GTP-binding protein N-terminal domain"/>
    <property type="match status" value="1"/>
</dbReference>
<dbReference type="PROSITE" id="PS51883">
    <property type="entry name" value="OBG"/>
    <property type="match status" value="1"/>
</dbReference>
<dbReference type="Gene3D" id="3.40.50.300">
    <property type="entry name" value="P-loop containing nucleotide triphosphate hydrolases"/>
    <property type="match status" value="1"/>
</dbReference>